<reference evidence="8" key="1">
    <citation type="journal article" date="2020" name="mSystems">
        <title>Genome- and Community-Level Interaction Insights into Carbon Utilization and Element Cycling Functions of Hydrothermarchaeota in Hydrothermal Sediment.</title>
        <authorList>
            <person name="Zhou Z."/>
            <person name="Liu Y."/>
            <person name="Xu W."/>
            <person name="Pan J."/>
            <person name="Luo Z.H."/>
            <person name="Li M."/>
        </authorList>
    </citation>
    <scope>NUCLEOTIDE SEQUENCE [LARGE SCALE GENOMIC DNA]</scope>
    <source>
        <strain evidence="8">HyVt-527</strain>
    </source>
</reference>
<dbReference type="GO" id="GO:0005840">
    <property type="term" value="C:ribosome"/>
    <property type="evidence" value="ECO:0007669"/>
    <property type="project" value="UniProtKB-KW"/>
</dbReference>
<dbReference type="InterPro" id="IPR036510">
    <property type="entry name" value="Ribosomal_bS20_sf"/>
</dbReference>
<comment type="function">
    <text evidence="1 7">Binds directly to 16S ribosomal RNA.</text>
</comment>
<dbReference type="Gene3D" id="1.20.58.110">
    <property type="entry name" value="Ribosomal protein S20"/>
    <property type="match status" value="1"/>
</dbReference>
<comment type="caution">
    <text evidence="8">The sequence shown here is derived from an EMBL/GenBank/DDBJ whole genome shotgun (WGS) entry which is preliminary data.</text>
</comment>
<evidence type="ECO:0000256" key="5">
    <source>
        <dbReference type="ARBA" id="ARBA00023274"/>
    </source>
</evidence>
<dbReference type="HAMAP" id="MF_00500">
    <property type="entry name" value="Ribosomal_bS20"/>
    <property type="match status" value="1"/>
</dbReference>
<dbReference type="AlphaFoldDB" id="A0A7V5PPV5"/>
<keyword evidence="2 7" id="KW-0699">rRNA-binding</keyword>
<dbReference type="InterPro" id="IPR002583">
    <property type="entry name" value="Ribosomal_bS20"/>
</dbReference>
<sequence length="84" mass="9887">MAHHKSAIKRIRTAAKERSQNRWYKKRLKLLSRELLAAENKEAAEPILKKTVSLLDRMGEKHILHKNNIAHKKSKFTRFFNALP</sequence>
<organism evidence="8">
    <name type="scientific">Caldithrix abyssi</name>
    <dbReference type="NCBI Taxonomy" id="187145"/>
    <lineage>
        <taxon>Bacteria</taxon>
        <taxon>Pseudomonadati</taxon>
        <taxon>Calditrichota</taxon>
        <taxon>Calditrichia</taxon>
        <taxon>Calditrichales</taxon>
        <taxon>Calditrichaceae</taxon>
        <taxon>Caldithrix</taxon>
    </lineage>
</organism>
<keyword evidence="3 7" id="KW-0694">RNA-binding</keyword>
<evidence type="ECO:0000256" key="4">
    <source>
        <dbReference type="ARBA" id="ARBA00022980"/>
    </source>
</evidence>
<dbReference type="GO" id="GO:0003735">
    <property type="term" value="F:structural constituent of ribosome"/>
    <property type="evidence" value="ECO:0007669"/>
    <property type="project" value="InterPro"/>
</dbReference>
<dbReference type="Pfam" id="PF01649">
    <property type="entry name" value="Ribosomal_S20p"/>
    <property type="match status" value="1"/>
</dbReference>
<keyword evidence="5 7" id="KW-0687">Ribonucleoprotein</keyword>
<dbReference type="EMBL" id="DROD01000489">
    <property type="protein sequence ID" value="HHJ53028.1"/>
    <property type="molecule type" value="Genomic_DNA"/>
</dbReference>
<accession>A0A7V5PPV5</accession>
<evidence type="ECO:0000256" key="1">
    <source>
        <dbReference type="ARBA" id="ARBA00003134"/>
    </source>
</evidence>
<protein>
    <recommendedName>
        <fullName evidence="6 7">Small ribosomal subunit protein bS20</fullName>
    </recommendedName>
</protein>
<evidence type="ECO:0000313" key="8">
    <source>
        <dbReference type="EMBL" id="HHJ53028.1"/>
    </source>
</evidence>
<dbReference type="Proteomes" id="UP000886124">
    <property type="component" value="Unassembled WGS sequence"/>
</dbReference>
<comment type="similarity">
    <text evidence="7">Belongs to the bacterial ribosomal protein bS20 family.</text>
</comment>
<dbReference type="SUPFAM" id="SSF46992">
    <property type="entry name" value="Ribosomal protein S20"/>
    <property type="match status" value="1"/>
</dbReference>
<keyword evidence="4 7" id="KW-0689">Ribosomal protein</keyword>
<evidence type="ECO:0000256" key="3">
    <source>
        <dbReference type="ARBA" id="ARBA00022884"/>
    </source>
</evidence>
<evidence type="ECO:0000256" key="7">
    <source>
        <dbReference type="HAMAP-Rule" id="MF_00500"/>
    </source>
</evidence>
<dbReference type="GO" id="GO:0019843">
    <property type="term" value="F:rRNA binding"/>
    <property type="evidence" value="ECO:0007669"/>
    <property type="project" value="UniProtKB-UniRule"/>
</dbReference>
<evidence type="ECO:0000256" key="6">
    <source>
        <dbReference type="ARBA" id="ARBA00035136"/>
    </source>
</evidence>
<dbReference type="NCBIfam" id="TIGR00029">
    <property type="entry name" value="S20"/>
    <property type="match status" value="1"/>
</dbReference>
<evidence type="ECO:0000256" key="2">
    <source>
        <dbReference type="ARBA" id="ARBA00022730"/>
    </source>
</evidence>
<name>A0A7V5PPV5_CALAY</name>
<dbReference type="GO" id="GO:1990904">
    <property type="term" value="C:ribonucleoprotein complex"/>
    <property type="evidence" value="ECO:0007669"/>
    <property type="project" value="UniProtKB-KW"/>
</dbReference>
<dbReference type="GO" id="GO:0006412">
    <property type="term" value="P:translation"/>
    <property type="evidence" value="ECO:0007669"/>
    <property type="project" value="UniProtKB-UniRule"/>
</dbReference>
<proteinExistence type="inferred from homology"/>
<gene>
    <name evidence="7" type="primary">rpsT</name>
    <name evidence="8" type="ORF">ENJ89_07520</name>
</gene>